<dbReference type="Proteomes" id="UP000663872">
    <property type="component" value="Unassembled WGS sequence"/>
</dbReference>
<evidence type="ECO:0000313" key="8">
    <source>
        <dbReference type="EMBL" id="CAF3479891.1"/>
    </source>
</evidence>
<dbReference type="InterPro" id="IPR002343">
    <property type="entry name" value="Hud_Sxl_RNA"/>
</dbReference>
<dbReference type="EMBL" id="CAJNYU010002284">
    <property type="protein sequence ID" value="CAF3530514.1"/>
    <property type="molecule type" value="Genomic_DNA"/>
</dbReference>
<feature type="compositionally biased region" description="Polar residues" evidence="4">
    <location>
        <begin position="1"/>
        <end position="14"/>
    </location>
</feature>
<dbReference type="Proteomes" id="UP000663869">
    <property type="component" value="Unassembled WGS sequence"/>
</dbReference>
<dbReference type="Proteomes" id="UP000663833">
    <property type="component" value="Unassembled WGS sequence"/>
</dbReference>
<evidence type="ECO:0000313" key="6">
    <source>
        <dbReference type="EMBL" id="CAF3307912.1"/>
    </source>
</evidence>
<evidence type="ECO:0000256" key="4">
    <source>
        <dbReference type="SAM" id="MobiDB-lite"/>
    </source>
</evidence>
<evidence type="ECO:0000256" key="1">
    <source>
        <dbReference type="ARBA" id="ARBA00022737"/>
    </source>
</evidence>
<evidence type="ECO:0000259" key="5">
    <source>
        <dbReference type="PROSITE" id="PS50102"/>
    </source>
</evidence>
<dbReference type="EMBL" id="CAJNXB010003994">
    <property type="protein sequence ID" value="CAF3350152.1"/>
    <property type="molecule type" value="Genomic_DNA"/>
</dbReference>
<evidence type="ECO:0000313" key="11">
    <source>
        <dbReference type="Proteomes" id="UP000663865"/>
    </source>
</evidence>
<dbReference type="SMART" id="SM00360">
    <property type="entry name" value="RRM"/>
    <property type="match status" value="2"/>
</dbReference>
<evidence type="ECO:0000313" key="9">
    <source>
        <dbReference type="EMBL" id="CAF3530514.1"/>
    </source>
</evidence>
<dbReference type="EMBL" id="CAJNYV010003566">
    <property type="protein sequence ID" value="CAF3588108.1"/>
    <property type="molecule type" value="Genomic_DNA"/>
</dbReference>
<feature type="region of interest" description="Disordered" evidence="4">
    <location>
        <begin position="1"/>
        <end position="28"/>
    </location>
</feature>
<comment type="caution">
    <text evidence="10">The sequence shown here is derived from an EMBL/GenBank/DDBJ whole genome shotgun (WGS) entry which is preliminary data.</text>
</comment>
<name>A0A818MDR3_9BILA</name>
<dbReference type="Proteomes" id="UP000663825">
    <property type="component" value="Unassembled WGS sequence"/>
</dbReference>
<dbReference type="PANTHER" id="PTHR24012">
    <property type="entry name" value="RNA BINDING PROTEIN"/>
    <property type="match status" value="1"/>
</dbReference>
<proteinExistence type="predicted"/>
<dbReference type="InterPro" id="IPR000504">
    <property type="entry name" value="RRM_dom"/>
</dbReference>
<dbReference type="OrthoDB" id="271725at2759"/>
<dbReference type="Gene3D" id="3.30.70.330">
    <property type="match status" value="2"/>
</dbReference>
<evidence type="ECO:0000256" key="3">
    <source>
        <dbReference type="PROSITE-ProRule" id="PRU00176"/>
    </source>
</evidence>
<evidence type="ECO:0000256" key="2">
    <source>
        <dbReference type="ARBA" id="ARBA00022884"/>
    </source>
</evidence>
<dbReference type="AlphaFoldDB" id="A0A818MDR3"/>
<dbReference type="Pfam" id="PF00076">
    <property type="entry name" value="RRM_1"/>
    <property type="match status" value="2"/>
</dbReference>
<feature type="domain" description="RRM" evidence="5">
    <location>
        <begin position="115"/>
        <end position="190"/>
    </location>
</feature>
<evidence type="ECO:0000313" key="7">
    <source>
        <dbReference type="EMBL" id="CAF3350152.1"/>
    </source>
</evidence>
<gene>
    <name evidence="9" type="ORF">FME351_LOCUS18455</name>
    <name evidence="8" type="ORF">GRG538_LOCUS16265</name>
    <name evidence="10" type="ORF">KIK155_LOCUS20300</name>
    <name evidence="6" type="ORF">LUA448_LOCUS8699</name>
    <name evidence="7" type="ORF">TIS948_LOCUS23196</name>
</gene>
<keyword evidence="1" id="KW-0677">Repeat</keyword>
<feature type="domain" description="RRM" evidence="5">
    <location>
        <begin position="197"/>
        <end position="277"/>
    </location>
</feature>
<dbReference type="PROSITE" id="PS50102">
    <property type="entry name" value="RRM"/>
    <property type="match status" value="2"/>
</dbReference>
<dbReference type="EMBL" id="CAJNYD010000954">
    <property type="protein sequence ID" value="CAF3307912.1"/>
    <property type="molecule type" value="Genomic_DNA"/>
</dbReference>
<protein>
    <recommendedName>
        <fullName evidence="5">RRM domain-containing protein</fullName>
    </recommendedName>
</protein>
<dbReference type="SUPFAM" id="SSF54928">
    <property type="entry name" value="RNA-binding domain, RBD"/>
    <property type="match status" value="2"/>
</dbReference>
<dbReference type="EMBL" id="CAJNYT010002602">
    <property type="protein sequence ID" value="CAF3479891.1"/>
    <property type="molecule type" value="Genomic_DNA"/>
</dbReference>
<dbReference type="Proteomes" id="UP000663865">
    <property type="component" value="Unassembled WGS sequence"/>
</dbReference>
<evidence type="ECO:0000313" key="10">
    <source>
        <dbReference type="EMBL" id="CAF3588108.1"/>
    </source>
</evidence>
<organism evidence="10 11">
    <name type="scientific">Rotaria socialis</name>
    <dbReference type="NCBI Taxonomy" id="392032"/>
    <lineage>
        <taxon>Eukaryota</taxon>
        <taxon>Metazoa</taxon>
        <taxon>Spiralia</taxon>
        <taxon>Gnathifera</taxon>
        <taxon>Rotifera</taxon>
        <taxon>Eurotatoria</taxon>
        <taxon>Bdelloidea</taxon>
        <taxon>Philodinida</taxon>
        <taxon>Philodinidae</taxon>
        <taxon>Rotaria</taxon>
    </lineage>
</organism>
<dbReference type="GO" id="GO:0003723">
    <property type="term" value="F:RNA binding"/>
    <property type="evidence" value="ECO:0007669"/>
    <property type="project" value="UniProtKB-UniRule"/>
</dbReference>
<dbReference type="InterPro" id="IPR012677">
    <property type="entry name" value="Nucleotide-bd_a/b_plait_sf"/>
</dbReference>
<dbReference type="InterPro" id="IPR035979">
    <property type="entry name" value="RBD_domain_sf"/>
</dbReference>
<dbReference type="GO" id="GO:1990904">
    <property type="term" value="C:ribonucleoprotein complex"/>
    <property type="evidence" value="ECO:0007669"/>
    <property type="project" value="InterPro"/>
</dbReference>
<accession>A0A818MDR3</accession>
<dbReference type="PRINTS" id="PR00961">
    <property type="entry name" value="HUDSXLRNA"/>
</dbReference>
<reference evidence="10" key="1">
    <citation type="submission" date="2021-02" db="EMBL/GenBank/DDBJ databases">
        <authorList>
            <person name="Nowell W R."/>
        </authorList>
    </citation>
    <scope>NUCLEOTIDE SEQUENCE</scope>
</reference>
<keyword evidence="2 3" id="KW-0694">RNA-binding</keyword>
<sequence length="416" mass="46347">MSTIVAHQPSQTPPSHHLPIDPHSTDHVQQQHSTITANMSLAAERDAYLRLAAHSMENSRQIAPNFNVHSPKAYGGYVSPAPATHAGAYDQQRPNYVNGLSSPFDHAQQPTLSDTNLYIKNLPAEYSDKDLAALVEGCGKIKSMKAIIDKQTNKCKGFGFIDFESHEDAQNAIAELQKKGYTAQLAKSSQQQEQDETNLYFANLDLNMTEQDLRQALSEYGTVVSVRILRDQHKQSRGVGFARMNDRKQCQEIIDQFHNKTFRNFTDKPVQVKFADASKNKKLYKTGLDDMKSGPPLYSPMEQTGSYQHQTVIYSPWAQISPQQVPVHSQQAPQHPMFGPGGQLRQGLQGFNHPIPSYLQSSSENGAAFVLPLPVQQLQQLQIANGHPGYCVVNPPPHHAYYMSAAQPQSQPQHDQ</sequence>